<dbReference type="EMBL" id="JAFFHA010000007">
    <property type="protein sequence ID" value="KAK4652471.1"/>
    <property type="molecule type" value="Genomic_DNA"/>
</dbReference>
<evidence type="ECO:0000313" key="2">
    <source>
        <dbReference type="EMBL" id="KAK4652471.1"/>
    </source>
</evidence>
<evidence type="ECO:0000256" key="1">
    <source>
        <dbReference type="SAM" id="MobiDB-lite"/>
    </source>
</evidence>
<feature type="region of interest" description="Disordered" evidence="1">
    <location>
        <begin position="1"/>
        <end position="38"/>
    </location>
</feature>
<sequence>MNASGSESSKGGQAKKKAKSDQGAQNRGGRKGTDPNDLIEAALQDGLTEDKSEIDGDPVRKALSDTTKPRYNQLMKIWEAYVAKFEVSDPFDTRTMKHFTKTV</sequence>
<evidence type="ECO:0000313" key="3">
    <source>
        <dbReference type="Proteomes" id="UP001323405"/>
    </source>
</evidence>
<name>A0ABR0G9U7_9PEZI</name>
<protein>
    <submittedName>
        <fullName evidence="2">Uncharacterized protein</fullName>
    </submittedName>
</protein>
<organism evidence="2 3">
    <name type="scientific">Podospora pseudocomata</name>
    <dbReference type="NCBI Taxonomy" id="2093779"/>
    <lineage>
        <taxon>Eukaryota</taxon>
        <taxon>Fungi</taxon>
        <taxon>Dikarya</taxon>
        <taxon>Ascomycota</taxon>
        <taxon>Pezizomycotina</taxon>
        <taxon>Sordariomycetes</taxon>
        <taxon>Sordariomycetidae</taxon>
        <taxon>Sordariales</taxon>
        <taxon>Podosporaceae</taxon>
        <taxon>Podospora</taxon>
    </lineage>
</organism>
<comment type="caution">
    <text evidence="2">The sequence shown here is derived from an EMBL/GenBank/DDBJ whole genome shotgun (WGS) entry which is preliminary data.</text>
</comment>
<dbReference type="RefSeq" id="XP_062741446.1">
    <property type="nucleotide sequence ID" value="XM_062883775.1"/>
</dbReference>
<proteinExistence type="predicted"/>
<accession>A0ABR0G9U7</accession>
<feature type="compositionally biased region" description="Low complexity" evidence="1">
    <location>
        <begin position="1"/>
        <end position="12"/>
    </location>
</feature>
<dbReference type="GeneID" id="87903467"/>
<gene>
    <name evidence="2" type="ORF">QC762_0073440</name>
</gene>
<reference evidence="2 3" key="1">
    <citation type="journal article" date="2023" name="bioRxiv">
        <title>High-quality genome assemblies of four members of thePodospora anserinaspecies complex.</title>
        <authorList>
            <person name="Ament-Velasquez S.L."/>
            <person name="Vogan A.A."/>
            <person name="Wallerman O."/>
            <person name="Hartmann F."/>
            <person name="Gautier V."/>
            <person name="Silar P."/>
            <person name="Giraud T."/>
            <person name="Johannesson H."/>
        </authorList>
    </citation>
    <scope>NUCLEOTIDE SEQUENCE [LARGE SCALE GENOMIC DNA]</scope>
    <source>
        <strain evidence="2 3">CBS 415.72m</strain>
    </source>
</reference>
<keyword evidence="3" id="KW-1185">Reference proteome</keyword>
<dbReference type="Proteomes" id="UP001323405">
    <property type="component" value="Unassembled WGS sequence"/>
</dbReference>